<name>A0ABM7YHE3_9BURK</name>
<comment type="function">
    <text evidence="9">CRISPR (clustered regularly interspaced short palindromic repeat), is an adaptive immune system that provides protection against mobile genetic elements (viruses, transposable elements and conjugative plasmids). CRISPR clusters contain sequences complementary to antecedent mobile elements and target invading nucleic acids. CRISPR clusters are transcribed and processed into CRISPR RNA (crRNA). Functions as a ssRNA-specific endoribonuclease. Involved in the integration of spacer DNA into the CRISPR cassette.</text>
</comment>
<dbReference type="InterPro" id="IPR019199">
    <property type="entry name" value="Virulence_VapD/CRISPR_Cas2"/>
</dbReference>
<keyword evidence="11" id="KW-1185">Reference proteome</keyword>
<evidence type="ECO:0000256" key="1">
    <source>
        <dbReference type="ARBA" id="ARBA00001946"/>
    </source>
</evidence>
<evidence type="ECO:0000256" key="6">
    <source>
        <dbReference type="ARBA" id="ARBA00022801"/>
    </source>
</evidence>
<evidence type="ECO:0000313" key="11">
    <source>
        <dbReference type="Proteomes" id="UP001057498"/>
    </source>
</evidence>
<dbReference type="SUPFAM" id="SSF143430">
    <property type="entry name" value="TTP0101/SSO1404-like"/>
    <property type="match status" value="1"/>
</dbReference>
<dbReference type="EMBL" id="AP025730">
    <property type="protein sequence ID" value="BDI03604.1"/>
    <property type="molecule type" value="Genomic_DNA"/>
</dbReference>
<protein>
    <recommendedName>
        <fullName evidence="9">CRISPR-associated endoribonuclease Cas2</fullName>
        <ecNumber evidence="9">3.1.-.-</ecNumber>
    </recommendedName>
</protein>
<keyword evidence="5 9" id="KW-0255">Endonuclease</keyword>
<dbReference type="Pfam" id="PF09827">
    <property type="entry name" value="CRISPR_Cas2"/>
    <property type="match status" value="1"/>
</dbReference>
<dbReference type="InterPro" id="IPR021127">
    <property type="entry name" value="CRISPR_associated_Cas2"/>
</dbReference>
<evidence type="ECO:0000256" key="7">
    <source>
        <dbReference type="ARBA" id="ARBA00022842"/>
    </source>
</evidence>
<evidence type="ECO:0000256" key="4">
    <source>
        <dbReference type="ARBA" id="ARBA00022723"/>
    </source>
</evidence>
<evidence type="ECO:0000256" key="2">
    <source>
        <dbReference type="ARBA" id="ARBA00009959"/>
    </source>
</evidence>
<proteinExistence type="inferred from homology"/>
<dbReference type="RefSeq" id="WP_251971877.1">
    <property type="nucleotide sequence ID" value="NZ_AP025730.1"/>
</dbReference>
<evidence type="ECO:0000256" key="9">
    <source>
        <dbReference type="HAMAP-Rule" id="MF_01471"/>
    </source>
</evidence>
<gene>
    <name evidence="10" type="primary">cas2-1_1</name>
    <name evidence="9" type="synonym">cas2</name>
    <name evidence="10" type="ORF">CATMQ487_05740</name>
</gene>
<accession>A0ABM7YHE3</accession>
<evidence type="ECO:0000256" key="3">
    <source>
        <dbReference type="ARBA" id="ARBA00022722"/>
    </source>
</evidence>
<keyword evidence="3 9" id="KW-0540">Nuclease</keyword>
<dbReference type="CDD" id="cd09725">
    <property type="entry name" value="Cas2_I_II_III"/>
    <property type="match status" value="1"/>
</dbReference>
<feature type="binding site" evidence="9">
    <location>
        <position position="14"/>
    </location>
    <ligand>
        <name>Mg(2+)</name>
        <dbReference type="ChEBI" id="CHEBI:18420"/>
        <note>catalytic</note>
    </ligand>
</feature>
<keyword evidence="7 9" id="KW-0460">Magnesium</keyword>
<comment type="similarity">
    <text evidence="2 9">Belongs to the CRISPR-associated endoribonuclease Cas2 protein family.</text>
</comment>
<keyword evidence="4 9" id="KW-0479">Metal-binding</keyword>
<organism evidence="10 11">
    <name type="scientific">Sphaerotilus microaerophilus</name>
    <dbReference type="NCBI Taxonomy" id="2914710"/>
    <lineage>
        <taxon>Bacteria</taxon>
        <taxon>Pseudomonadati</taxon>
        <taxon>Pseudomonadota</taxon>
        <taxon>Betaproteobacteria</taxon>
        <taxon>Burkholderiales</taxon>
        <taxon>Sphaerotilaceae</taxon>
        <taxon>Sphaerotilus</taxon>
    </lineage>
</organism>
<comment type="cofactor">
    <cofactor evidence="1 9">
        <name>Mg(2+)</name>
        <dbReference type="ChEBI" id="CHEBI:18420"/>
    </cofactor>
</comment>
<dbReference type="EC" id="3.1.-.-" evidence="9"/>
<dbReference type="Proteomes" id="UP001057498">
    <property type="component" value="Chromosome"/>
</dbReference>
<keyword evidence="8 9" id="KW-0051">Antiviral defense</keyword>
<evidence type="ECO:0000313" key="10">
    <source>
        <dbReference type="EMBL" id="BDI03604.1"/>
    </source>
</evidence>
<evidence type="ECO:0000256" key="8">
    <source>
        <dbReference type="ARBA" id="ARBA00023118"/>
    </source>
</evidence>
<comment type="subunit">
    <text evidence="9">Homodimer, forms a heterotetramer with a Cas1 homodimer.</text>
</comment>
<reference evidence="10" key="1">
    <citation type="submission" date="2022-04" db="EMBL/GenBank/DDBJ databases">
        <title>Whole genome sequence of Sphaerotilus sp. FB-5.</title>
        <authorList>
            <person name="Takeda M."/>
            <person name="Narihara S."/>
            <person name="Akimoto M."/>
            <person name="Akimoto R."/>
            <person name="Nishiyashiki S."/>
            <person name="Murakami T."/>
        </authorList>
    </citation>
    <scope>NUCLEOTIDE SEQUENCE</scope>
    <source>
        <strain evidence="10">FB-5</strain>
    </source>
</reference>
<keyword evidence="6 9" id="KW-0378">Hydrolase</keyword>
<dbReference type="HAMAP" id="MF_01471">
    <property type="entry name" value="Cas2"/>
    <property type="match status" value="1"/>
</dbReference>
<sequence length="95" mass="10722">MASLSRQLYLAAYDISDDRRRIGALKLLRAYATGGQKSVHEVWLTEGDKRSVLADMAYILDDGDRFLLLRLDPRSQTRVIGRGQVAADPDYFYVG</sequence>
<evidence type="ECO:0000256" key="5">
    <source>
        <dbReference type="ARBA" id="ARBA00022759"/>
    </source>
</evidence>
<dbReference type="Gene3D" id="3.30.70.240">
    <property type="match status" value="1"/>
</dbReference>